<dbReference type="EMBL" id="SSTE01019907">
    <property type="protein sequence ID" value="KAA0035588.1"/>
    <property type="molecule type" value="Genomic_DNA"/>
</dbReference>
<feature type="region of interest" description="Disordered" evidence="1">
    <location>
        <begin position="253"/>
        <end position="276"/>
    </location>
</feature>
<evidence type="ECO:0000313" key="3">
    <source>
        <dbReference type="EMBL" id="TYK30950.1"/>
    </source>
</evidence>
<name>A0A5D3E5Q4_CUCMM</name>
<gene>
    <name evidence="3" type="ORF">E5676_scaffold455G001760</name>
    <name evidence="2" type="ORF">E6C27_scaffold285G002600</name>
</gene>
<feature type="compositionally biased region" description="Polar residues" evidence="1">
    <location>
        <begin position="355"/>
        <end position="364"/>
    </location>
</feature>
<accession>A0A5D3E5Q4</accession>
<dbReference type="Proteomes" id="UP000321947">
    <property type="component" value="Unassembled WGS sequence"/>
</dbReference>
<evidence type="ECO:0000313" key="4">
    <source>
        <dbReference type="Proteomes" id="UP000321393"/>
    </source>
</evidence>
<dbReference type="AlphaFoldDB" id="A0A5D3E5Q4"/>
<proteinExistence type="predicted"/>
<feature type="region of interest" description="Disordered" evidence="1">
    <location>
        <begin position="336"/>
        <end position="373"/>
    </location>
</feature>
<comment type="caution">
    <text evidence="3">The sequence shown here is derived from an EMBL/GenBank/DDBJ whole genome shotgun (WGS) entry which is preliminary data.</text>
</comment>
<protein>
    <submittedName>
        <fullName evidence="2 3">Mitochondrial protein</fullName>
    </submittedName>
</protein>
<evidence type="ECO:0000313" key="5">
    <source>
        <dbReference type="Proteomes" id="UP000321947"/>
    </source>
</evidence>
<organism evidence="3 5">
    <name type="scientific">Cucumis melo var. makuwa</name>
    <name type="common">Oriental melon</name>
    <dbReference type="NCBI Taxonomy" id="1194695"/>
    <lineage>
        <taxon>Eukaryota</taxon>
        <taxon>Viridiplantae</taxon>
        <taxon>Streptophyta</taxon>
        <taxon>Embryophyta</taxon>
        <taxon>Tracheophyta</taxon>
        <taxon>Spermatophyta</taxon>
        <taxon>Magnoliopsida</taxon>
        <taxon>eudicotyledons</taxon>
        <taxon>Gunneridae</taxon>
        <taxon>Pentapetalae</taxon>
        <taxon>rosids</taxon>
        <taxon>fabids</taxon>
        <taxon>Cucurbitales</taxon>
        <taxon>Cucurbitaceae</taxon>
        <taxon>Benincaseae</taxon>
        <taxon>Cucumis</taxon>
    </lineage>
</organism>
<dbReference type="PANTHER" id="PTHR11439">
    <property type="entry name" value="GAG-POL-RELATED RETROTRANSPOSON"/>
    <property type="match status" value="1"/>
</dbReference>
<dbReference type="OrthoDB" id="414945at2759"/>
<evidence type="ECO:0000256" key="1">
    <source>
        <dbReference type="SAM" id="MobiDB-lite"/>
    </source>
</evidence>
<dbReference type="Proteomes" id="UP000321393">
    <property type="component" value="Unassembled WGS sequence"/>
</dbReference>
<evidence type="ECO:0000313" key="2">
    <source>
        <dbReference type="EMBL" id="KAA0035588.1"/>
    </source>
</evidence>
<feature type="compositionally biased region" description="Polar residues" evidence="1">
    <location>
        <begin position="390"/>
        <end position="420"/>
    </location>
</feature>
<feature type="compositionally biased region" description="Low complexity" evidence="1">
    <location>
        <begin position="339"/>
        <end position="354"/>
    </location>
</feature>
<reference evidence="4 5" key="1">
    <citation type="submission" date="2019-08" db="EMBL/GenBank/DDBJ databases">
        <title>Draft genome sequences of two oriental melons (Cucumis melo L. var makuwa).</title>
        <authorList>
            <person name="Kwon S.-Y."/>
        </authorList>
    </citation>
    <scope>NUCLEOTIDE SEQUENCE [LARGE SCALE GENOMIC DNA]</scope>
    <source>
        <strain evidence="5">cv. Chang Bougi</strain>
        <strain evidence="4">cv. SW 3</strain>
        <tissue evidence="3">Leaf</tissue>
    </source>
</reference>
<dbReference type="PANTHER" id="PTHR11439:SF486">
    <property type="entry name" value="RLK (RECEPTOR-LIKE KINASE) PROTEIN, PUTATIVE-RELATED"/>
    <property type="match status" value="1"/>
</dbReference>
<sequence>MVSNVCYKSTMEPITVTTTLTVEHSKFGKEKAKPFFLGFQIRQEATGIFFSQEKYAKNLISKFGMEKAKPKRTPTTTHLKMTTDISREKVDSSLYRSITGSLLYLTASRPNIAFAMGVCVRYQADPRTSHLYRAKCILKYITDWVRCSDDRKSTSEEYGIAQSTMAFYCDNMSAISISKNPVQHSRNVSTFKGLWADVGVYQRPAWQSIRDRPVGSQGSKIFSGSLGFTTEVFVLVQLYLWYSNETSVQEDRRSVAVTDAGQHSPHAGRSFDPVSSVTVKREVPEVSLPRTSHRSVSSSMSGSRVLVKTVILDSDSSNGTDNVVLSTLFHRKIGLQIDPPSTSPHSTQSPAASTLPASPQTSLPTDEEDASDDTDEDYVLILEDPLALEETTTSTEDPVSFPKIQTSEPQSTEGPGDSSISMLLPGHVGSSYEPHRLPVKGQRIIFTKAGHWKISLNVPSIPINCVSFHSEEGAHKWKYV</sequence>
<dbReference type="EMBL" id="SSTD01000141">
    <property type="protein sequence ID" value="TYK30950.1"/>
    <property type="molecule type" value="Genomic_DNA"/>
</dbReference>
<feature type="region of interest" description="Disordered" evidence="1">
    <location>
        <begin position="389"/>
        <end position="420"/>
    </location>
</feature>